<dbReference type="Proteomes" id="UP000286050">
    <property type="component" value="Unassembled WGS sequence"/>
</dbReference>
<dbReference type="PROSITE" id="PS51186">
    <property type="entry name" value="GNAT"/>
    <property type="match status" value="1"/>
</dbReference>
<feature type="domain" description="N-acetyltransferase" evidence="1">
    <location>
        <begin position="8"/>
        <end position="173"/>
    </location>
</feature>
<dbReference type="InterPro" id="IPR051531">
    <property type="entry name" value="N-acetyltransferase"/>
</dbReference>
<organism evidence="2 3">
    <name type="scientific">Collinsella intestinalis</name>
    <dbReference type="NCBI Taxonomy" id="147207"/>
    <lineage>
        <taxon>Bacteria</taxon>
        <taxon>Bacillati</taxon>
        <taxon>Actinomycetota</taxon>
        <taxon>Coriobacteriia</taxon>
        <taxon>Coriobacteriales</taxon>
        <taxon>Coriobacteriaceae</taxon>
        <taxon>Collinsella</taxon>
    </lineage>
</organism>
<dbReference type="SUPFAM" id="SSF50475">
    <property type="entry name" value="FMN-binding split barrel"/>
    <property type="match status" value="1"/>
</dbReference>
<dbReference type="InterPro" id="IPR012349">
    <property type="entry name" value="Split_barrel_FMN-bd"/>
</dbReference>
<accession>A0A414FYH4</accession>
<dbReference type="InterPro" id="IPR000182">
    <property type="entry name" value="GNAT_dom"/>
</dbReference>
<dbReference type="Gene3D" id="2.30.110.10">
    <property type="entry name" value="Electron Transport, Fmn-binding Protein, Chain A"/>
    <property type="match status" value="1"/>
</dbReference>
<dbReference type="Gene3D" id="3.40.630.30">
    <property type="match status" value="1"/>
</dbReference>
<evidence type="ECO:0000259" key="1">
    <source>
        <dbReference type="PROSITE" id="PS51186"/>
    </source>
</evidence>
<dbReference type="InterPro" id="IPR016181">
    <property type="entry name" value="Acyl_CoA_acyltransferase"/>
</dbReference>
<dbReference type="EMBL" id="QSJI01000002">
    <property type="protein sequence ID" value="RHD56665.1"/>
    <property type="molecule type" value="Genomic_DNA"/>
</dbReference>
<gene>
    <name evidence="2" type="ORF">DW787_03765</name>
</gene>
<dbReference type="GO" id="GO:0016747">
    <property type="term" value="F:acyltransferase activity, transferring groups other than amino-acyl groups"/>
    <property type="evidence" value="ECO:0007669"/>
    <property type="project" value="InterPro"/>
</dbReference>
<keyword evidence="2" id="KW-0808">Transferase</keyword>
<evidence type="ECO:0000313" key="3">
    <source>
        <dbReference type="Proteomes" id="UP000286050"/>
    </source>
</evidence>
<dbReference type="PANTHER" id="PTHR43792">
    <property type="entry name" value="GNAT FAMILY, PUTATIVE (AFU_ORTHOLOGUE AFUA_3G00765)-RELATED-RELATED"/>
    <property type="match status" value="1"/>
</dbReference>
<dbReference type="SUPFAM" id="SSF55729">
    <property type="entry name" value="Acyl-CoA N-acyltransferases (Nat)"/>
    <property type="match status" value="1"/>
</dbReference>
<protein>
    <submittedName>
        <fullName evidence="2">GNAT family N-acetyltransferase</fullName>
    </submittedName>
</protein>
<name>A0A414FYH4_9ACTN</name>
<comment type="caution">
    <text evidence="2">The sequence shown here is derived from an EMBL/GenBank/DDBJ whole genome shotgun (WGS) entry which is preliminary data.</text>
</comment>
<dbReference type="InterPro" id="IPR024747">
    <property type="entry name" value="Pyridox_Oxase-rel"/>
</dbReference>
<dbReference type="AlphaFoldDB" id="A0A414FYH4"/>
<dbReference type="Pfam" id="PF13302">
    <property type="entry name" value="Acetyltransf_3"/>
    <property type="match status" value="1"/>
</dbReference>
<dbReference type="RefSeq" id="WP_118271685.1">
    <property type="nucleotide sequence ID" value="NZ_QSJI01000002.1"/>
</dbReference>
<proteinExistence type="predicted"/>
<reference evidence="2 3" key="1">
    <citation type="submission" date="2018-08" db="EMBL/GenBank/DDBJ databases">
        <title>A genome reference for cultivated species of the human gut microbiota.</title>
        <authorList>
            <person name="Zou Y."/>
            <person name="Xue W."/>
            <person name="Luo G."/>
        </authorList>
    </citation>
    <scope>NUCLEOTIDE SEQUENCE [LARGE SCALE GENOMIC DNA]</scope>
    <source>
        <strain evidence="2 3">AM30-5LB</strain>
    </source>
</reference>
<evidence type="ECO:0000313" key="2">
    <source>
        <dbReference type="EMBL" id="RHD56665.1"/>
    </source>
</evidence>
<sequence length="357" mass="39554">MELFSTRLALRPWADADAPALFELARDPRVGTAAGWPPHTSEEQSLDILRNVLQGPGQYAITLRESGELIGAIGLLTGDACDYLEADDEYSVGYWIGVPYWGQGFAAEALQRLIDHARDSLGARAIYADHFLENTQSHRVMEKCGLSPVRTQTTDVLYPAGKRDVLIMRRLLVPHVEKNDMNHPMKQLPERAIDEQEARDILRMGEYCVVATVDEDGHPYATPLSYVLDGDSLLIHTGIAGGQKTDNWKRDPRVCVTVAMDMQPIYVKENGEPGFFTTRYASVIATGTVRRVVEPACARRALAQLCLKYCPEHRDKIGNAIEWELPATAVWAIDLEHISGKAGRRIPNGKGAVGGHR</sequence>
<dbReference type="Pfam" id="PF12900">
    <property type="entry name" value="Pyridox_ox_2"/>
    <property type="match status" value="1"/>
</dbReference>